<dbReference type="Proteomes" id="UP000076871">
    <property type="component" value="Unassembled WGS sequence"/>
</dbReference>
<dbReference type="GO" id="GO:0005886">
    <property type="term" value="C:plasma membrane"/>
    <property type="evidence" value="ECO:0007669"/>
    <property type="project" value="TreeGrafter"/>
</dbReference>
<dbReference type="OrthoDB" id="10257263at2759"/>
<dbReference type="PRINTS" id="PR01950">
    <property type="entry name" value="LANCSUPER"/>
</dbReference>
<evidence type="ECO:0000313" key="2">
    <source>
        <dbReference type="EMBL" id="KZT02775.1"/>
    </source>
</evidence>
<proteinExistence type="predicted"/>
<dbReference type="SMART" id="SM01260">
    <property type="entry name" value="LANC_like"/>
    <property type="match status" value="1"/>
</dbReference>
<protein>
    <recommendedName>
        <fullName evidence="4">Lanthionine synthetase C family protein</fullName>
    </recommendedName>
</protein>
<gene>
    <name evidence="2" type="ORF">LAESUDRAFT_388250</name>
</gene>
<dbReference type="EMBL" id="KV427649">
    <property type="protein sequence ID" value="KZT02775.1"/>
    <property type="molecule type" value="Genomic_DNA"/>
</dbReference>
<dbReference type="InParanoid" id="A0A165CGQ1"/>
<organism evidence="2 3">
    <name type="scientific">Laetiporus sulphureus 93-53</name>
    <dbReference type="NCBI Taxonomy" id="1314785"/>
    <lineage>
        <taxon>Eukaryota</taxon>
        <taxon>Fungi</taxon>
        <taxon>Dikarya</taxon>
        <taxon>Basidiomycota</taxon>
        <taxon>Agaricomycotina</taxon>
        <taxon>Agaricomycetes</taxon>
        <taxon>Polyporales</taxon>
        <taxon>Laetiporus</taxon>
    </lineage>
</organism>
<dbReference type="CDD" id="cd04794">
    <property type="entry name" value="euk_LANCL"/>
    <property type="match status" value="1"/>
</dbReference>
<accession>A0A165CGQ1</accession>
<dbReference type="GO" id="GO:0005975">
    <property type="term" value="P:carbohydrate metabolic process"/>
    <property type="evidence" value="ECO:0007669"/>
    <property type="project" value="InterPro"/>
</dbReference>
<dbReference type="GO" id="GO:0031179">
    <property type="term" value="P:peptide modification"/>
    <property type="evidence" value="ECO:0007669"/>
    <property type="project" value="InterPro"/>
</dbReference>
<dbReference type="RefSeq" id="XP_040760515.1">
    <property type="nucleotide sequence ID" value="XM_040902281.1"/>
</dbReference>
<evidence type="ECO:0000256" key="1">
    <source>
        <dbReference type="PIRSR" id="PIRSR607822-1"/>
    </source>
</evidence>
<dbReference type="GO" id="GO:0046872">
    <property type="term" value="F:metal ion binding"/>
    <property type="evidence" value="ECO:0007669"/>
    <property type="project" value="UniProtKB-KW"/>
</dbReference>
<dbReference type="Pfam" id="PF05147">
    <property type="entry name" value="LANC_like"/>
    <property type="match status" value="1"/>
</dbReference>
<feature type="binding site" evidence="1">
    <location>
        <position position="331"/>
    </location>
    <ligand>
        <name>Zn(2+)</name>
        <dbReference type="ChEBI" id="CHEBI:29105"/>
    </ligand>
</feature>
<evidence type="ECO:0000313" key="3">
    <source>
        <dbReference type="Proteomes" id="UP000076871"/>
    </source>
</evidence>
<dbReference type="PANTHER" id="PTHR12736:SF7">
    <property type="entry name" value="LANC-LIKE PROTEIN 3"/>
    <property type="match status" value="1"/>
</dbReference>
<dbReference type="Gene3D" id="1.50.10.10">
    <property type="match status" value="1"/>
</dbReference>
<dbReference type="PANTHER" id="PTHR12736">
    <property type="entry name" value="LANC-LIKE PROTEIN"/>
    <property type="match status" value="1"/>
</dbReference>
<name>A0A165CGQ1_9APHY</name>
<evidence type="ECO:0008006" key="4">
    <source>
        <dbReference type="Google" id="ProtNLM"/>
    </source>
</evidence>
<dbReference type="AlphaFoldDB" id="A0A165CGQ1"/>
<feature type="binding site" evidence="1">
    <location>
        <position position="388"/>
    </location>
    <ligand>
        <name>Zn(2+)</name>
        <dbReference type="ChEBI" id="CHEBI:29105"/>
    </ligand>
</feature>
<dbReference type="InterPro" id="IPR007822">
    <property type="entry name" value="LANC-like"/>
</dbReference>
<dbReference type="InterPro" id="IPR012341">
    <property type="entry name" value="6hp_glycosidase-like_sf"/>
</dbReference>
<reference evidence="2 3" key="1">
    <citation type="journal article" date="2016" name="Mol. Biol. Evol.">
        <title>Comparative Genomics of Early-Diverging Mushroom-Forming Fungi Provides Insights into the Origins of Lignocellulose Decay Capabilities.</title>
        <authorList>
            <person name="Nagy L.G."/>
            <person name="Riley R."/>
            <person name="Tritt A."/>
            <person name="Adam C."/>
            <person name="Daum C."/>
            <person name="Floudas D."/>
            <person name="Sun H."/>
            <person name="Yadav J.S."/>
            <person name="Pangilinan J."/>
            <person name="Larsson K.H."/>
            <person name="Matsuura K."/>
            <person name="Barry K."/>
            <person name="Labutti K."/>
            <person name="Kuo R."/>
            <person name="Ohm R.A."/>
            <person name="Bhattacharya S.S."/>
            <person name="Shirouzu T."/>
            <person name="Yoshinaga Y."/>
            <person name="Martin F.M."/>
            <person name="Grigoriev I.V."/>
            <person name="Hibbett D.S."/>
        </authorList>
    </citation>
    <scope>NUCLEOTIDE SEQUENCE [LARGE SCALE GENOMIC DNA]</scope>
    <source>
        <strain evidence="2 3">93-53</strain>
    </source>
</reference>
<keyword evidence="1" id="KW-0479">Metal-binding</keyword>
<dbReference type="SUPFAM" id="SSF158745">
    <property type="entry name" value="LanC-like"/>
    <property type="match status" value="1"/>
</dbReference>
<sequence length="494" mass="53847">MHHSRYIVHSNQPPANLNAITGEIEDALAQSIQRVLRHPSSEPSVYTGLAGTTLMKWKVSSLIPRLEVPSTPASLLAVGHVSVPHSGSRSSFLETATGPATLILAREIRLLSESSTGDRGKQENRINAVILEDCARVLMDAVEAALDERLDDDGCEVLYGRAGLLYALLLLRSALNSFVGSELRNEREGSPIRQTVEHLCADQNIQALVNDIVKRGKVGAEEYKEQLDVDERGRGPPLMWSWHGKRYVGGVHGTAGILQMLISSPSNAVAPHWSVIIGTIDWLLAIQQPLGNWPSTAERHLYYASGGSATSRRAKRVSVEEGNEDALIQWCHGAPGVLILLSTLLTRCPHSGSMELPSPLQEGMVAALRRGGELVYTRGFLRKGLGLCHGVAGSVYALLAVSDALDHGQVPSSSEDTYWLSRAVHLAQLAINYRVLEREGEMHVPDEPYSLYEGVAGMCCAWAEVLARLEDPNRGWRDRGQRCGMPGYDDLLIG</sequence>
<keyword evidence="1" id="KW-0862">Zinc</keyword>
<feature type="binding site" evidence="1">
    <location>
        <position position="389"/>
    </location>
    <ligand>
        <name>Zn(2+)</name>
        <dbReference type="ChEBI" id="CHEBI:29105"/>
    </ligand>
</feature>
<dbReference type="GeneID" id="63819312"/>
<keyword evidence="3" id="KW-1185">Reference proteome</keyword>